<feature type="compositionally biased region" description="Low complexity" evidence="9">
    <location>
        <begin position="44"/>
        <end position="57"/>
    </location>
</feature>
<dbReference type="GO" id="GO:0000976">
    <property type="term" value="F:transcription cis-regulatory region binding"/>
    <property type="evidence" value="ECO:0007669"/>
    <property type="project" value="UniProtKB-ARBA"/>
</dbReference>
<evidence type="ECO:0000259" key="10">
    <source>
        <dbReference type="PROSITE" id="PS51032"/>
    </source>
</evidence>
<organism evidence="11 12">
    <name type="scientific">Jatropha curcas</name>
    <name type="common">Barbados nut</name>
    <dbReference type="NCBI Taxonomy" id="180498"/>
    <lineage>
        <taxon>Eukaryota</taxon>
        <taxon>Viridiplantae</taxon>
        <taxon>Streptophyta</taxon>
        <taxon>Embryophyta</taxon>
        <taxon>Tracheophyta</taxon>
        <taxon>Spermatophyta</taxon>
        <taxon>Magnoliopsida</taxon>
        <taxon>eudicotyledons</taxon>
        <taxon>Gunneridae</taxon>
        <taxon>Pentapetalae</taxon>
        <taxon>rosids</taxon>
        <taxon>fabids</taxon>
        <taxon>Malpighiales</taxon>
        <taxon>Euphorbiaceae</taxon>
        <taxon>Crotonoideae</taxon>
        <taxon>Jatropheae</taxon>
        <taxon>Jatropha</taxon>
    </lineage>
</organism>
<keyword evidence="7" id="KW-0539">Nucleus</keyword>
<dbReference type="AlphaFoldDB" id="A0A067KT24"/>
<dbReference type="InterPro" id="IPR036955">
    <property type="entry name" value="AP2/ERF_dom_sf"/>
</dbReference>
<keyword evidence="6" id="KW-0804">Transcription</keyword>
<dbReference type="KEGG" id="jcu:105633175"/>
<evidence type="ECO:0000256" key="9">
    <source>
        <dbReference type="SAM" id="MobiDB-lite"/>
    </source>
</evidence>
<dbReference type="PANTHER" id="PTHR31657:SF40">
    <property type="entry name" value="ETHYLENE-RESPONSIVE TRANSCRIPTION FACTOR ERF062"/>
    <property type="match status" value="1"/>
</dbReference>
<evidence type="ECO:0000313" key="11">
    <source>
        <dbReference type="EMBL" id="KDP39366.1"/>
    </source>
</evidence>
<accession>A0A067KT24</accession>
<evidence type="ECO:0000256" key="3">
    <source>
        <dbReference type="ARBA" id="ARBA00023015"/>
    </source>
</evidence>
<evidence type="ECO:0000256" key="4">
    <source>
        <dbReference type="ARBA" id="ARBA00023125"/>
    </source>
</evidence>
<keyword evidence="3" id="KW-0805">Transcription regulation</keyword>
<dbReference type="PRINTS" id="PR00367">
    <property type="entry name" value="ETHRSPELEMNT"/>
</dbReference>
<dbReference type="PANTHER" id="PTHR31657">
    <property type="entry name" value="ETHYLENE-RESPONSIVE TRANSCRIPTION FACTOR ERF061"/>
    <property type="match status" value="1"/>
</dbReference>
<evidence type="ECO:0000256" key="7">
    <source>
        <dbReference type="ARBA" id="ARBA00023242"/>
    </source>
</evidence>
<feature type="region of interest" description="Disordered" evidence="9">
    <location>
        <begin position="329"/>
        <end position="356"/>
    </location>
</feature>
<dbReference type="FunFam" id="3.30.730.10:FF:000001">
    <property type="entry name" value="Ethylene-responsive transcription factor 2"/>
    <property type="match status" value="1"/>
</dbReference>
<gene>
    <name evidence="11" type="ORF">JCGZ_01123</name>
</gene>
<dbReference type="SUPFAM" id="SSF54171">
    <property type="entry name" value="DNA-binding domain"/>
    <property type="match status" value="1"/>
</dbReference>
<keyword evidence="12" id="KW-1185">Reference proteome</keyword>
<evidence type="ECO:0000256" key="1">
    <source>
        <dbReference type="ARBA" id="ARBA00004123"/>
    </source>
</evidence>
<dbReference type="GO" id="GO:0009873">
    <property type="term" value="P:ethylene-activated signaling pathway"/>
    <property type="evidence" value="ECO:0007669"/>
    <property type="project" value="UniProtKB-KW"/>
</dbReference>
<evidence type="ECO:0000256" key="8">
    <source>
        <dbReference type="ARBA" id="ARBA00024343"/>
    </source>
</evidence>
<comment type="subcellular location">
    <subcellularLocation>
        <location evidence="1">Nucleus</location>
    </subcellularLocation>
</comment>
<protein>
    <recommendedName>
        <fullName evidence="10">AP2/ERF domain-containing protein</fullName>
    </recommendedName>
</protein>
<feature type="domain" description="AP2/ERF" evidence="10">
    <location>
        <begin position="237"/>
        <end position="294"/>
    </location>
</feature>
<evidence type="ECO:0000256" key="6">
    <source>
        <dbReference type="ARBA" id="ARBA00023163"/>
    </source>
</evidence>
<name>A0A067KT24_JATCU</name>
<dbReference type="Gene3D" id="3.30.730.10">
    <property type="entry name" value="AP2/ERF domain"/>
    <property type="match status" value="1"/>
</dbReference>
<dbReference type="OrthoDB" id="777275at2759"/>
<dbReference type="GO" id="GO:0005634">
    <property type="term" value="C:nucleus"/>
    <property type="evidence" value="ECO:0007669"/>
    <property type="project" value="UniProtKB-SubCell"/>
</dbReference>
<dbReference type="Proteomes" id="UP000027138">
    <property type="component" value="Unassembled WGS sequence"/>
</dbReference>
<keyword evidence="4" id="KW-0238">DNA-binding</keyword>
<dbReference type="PROSITE" id="PS51032">
    <property type="entry name" value="AP2_ERF"/>
    <property type="match status" value="1"/>
</dbReference>
<keyword evidence="2" id="KW-0936">Ethylene signaling pathway</keyword>
<dbReference type="STRING" id="180498.A0A067KT24"/>
<dbReference type="InterPro" id="IPR001471">
    <property type="entry name" value="AP2/ERF_dom"/>
</dbReference>
<reference evidence="11 12" key="1">
    <citation type="journal article" date="2014" name="PLoS ONE">
        <title>Global Analysis of Gene Expression Profiles in Physic Nut (Jatropha curcas L.) Seedlings Exposed to Salt Stress.</title>
        <authorList>
            <person name="Zhang L."/>
            <person name="Zhang C."/>
            <person name="Wu P."/>
            <person name="Chen Y."/>
            <person name="Li M."/>
            <person name="Jiang H."/>
            <person name="Wu G."/>
        </authorList>
    </citation>
    <scope>NUCLEOTIDE SEQUENCE [LARGE SCALE GENOMIC DNA]</scope>
    <source>
        <strain evidence="12">cv. GZQX0401</strain>
        <tissue evidence="11">Young leaves</tissue>
    </source>
</reference>
<dbReference type="CDD" id="cd00018">
    <property type="entry name" value="AP2"/>
    <property type="match status" value="1"/>
</dbReference>
<dbReference type="GO" id="GO:0003700">
    <property type="term" value="F:DNA-binding transcription factor activity"/>
    <property type="evidence" value="ECO:0007669"/>
    <property type="project" value="InterPro"/>
</dbReference>
<keyword evidence="5" id="KW-0010">Activator</keyword>
<dbReference type="InterPro" id="IPR016177">
    <property type="entry name" value="DNA-bd_dom_sf"/>
</dbReference>
<sequence>MEDQFTRRDTFMCKEFPGYSFHEGSKYFDDQVIWTRTNDINNGSMKSSITSSDSSSSVEEAEASGTNNLIGNIPGFIEQDVTKQKHANSFLSGFNSINMNQRSSIDPVNFLESFPKISRSQISEPSSPSKFPNLTLFLQEPNNSFDPAKQTTHHEDQKFEPMLLFPNASFSLPQLGQIHTQENQEWLKINQTLTNYSTKGFNDYWLGTTKTQPMKYTGRRLQNQQQKPSLSSPAGKLFRGVRQRHWGKWVAEIRLPRNRTRVWLGTFETAEEAAMAYDTAAYMLRGDYAHLNFPDLKHQLQANSLNGSTISALLEAKLQAISQGNNNISGQKKHILDPSPPTTSSNKDFGENPPRKLDGCDYEVISENKKAHNHHQEVLASDVDAVQLSRMPSLDMDMIWDALLVSDS</sequence>
<dbReference type="SMART" id="SM00380">
    <property type="entry name" value="AP2"/>
    <property type="match status" value="1"/>
</dbReference>
<evidence type="ECO:0000256" key="5">
    <source>
        <dbReference type="ARBA" id="ARBA00023159"/>
    </source>
</evidence>
<evidence type="ECO:0000256" key="2">
    <source>
        <dbReference type="ARBA" id="ARBA00022745"/>
    </source>
</evidence>
<comment type="similarity">
    <text evidence="8">Belongs to the AP2/ERF transcription factor family. ERF subfamily.</text>
</comment>
<dbReference type="EMBL" id="KK914353">
    <property type="protein sequence ID" value="KDP39366.1"/>
    <property type="molecule type" value="Genomic_DNA"/>
</dbReference>
<evidence type="ECO:0000313" key="12">
    <source>
        <dbReference type="Proteomes" id="UP000027138"/>
    </source>
</evidence>
<feature type="region of interest" description="Disordered" evidence="9">
    <location>
        <begin position="43"/>
        <end position="65"/>
    </location>
</feature>
<dbReference type="InterPro" id="IPR051758">
    <property type="entry name" value="ERF/AP2-like"/>
</dbReference>
<dbReference type="Pfam" id="PF00847">
    <property type="entry name" value="AP2"/>
    <property type="match status" value="1"/>
</dbReference>
<proteinExistence type="inferred from homology"/>